<dbReference type="AlphaFoldDB" id="A0A0F9C947"/>
<proteinExistence type="predicted"/>
<evidence type="ECO:0000313" key="1">
    <source>
        <dbReference type="EMBL" id="KKL45694.1"/>
    </source>
</evidence>
<protein>
    <submittedName>
        <fullName evidence="1">Uncharacterized protein</fullName>
    </submittedName>
</protein>
<reference evidence="1" key="1">
    <citation type="journal article" date="2015" name="Nature">
        <title>Complex archaea that bridge the gap between prokaryotes and eukaryotes.</title>
        <authorList>
            <person name="Spang A."/>
            <person name="Saw J.H."/>
            <person name="Jorgensen S.L."/>
            <person name="Zaremba-Niedzwiedzka K."/>
            <person name="Martijn J."/>
            <person name="Lind A.E."/>
            <person name="van Eijk R."/>
            <person name="Schleper C."/>
            <person name="Guy L."/>
            <person name="Ettema T.J."/>
        </authorList>
    </citation>
    <scope>NUCLEOTIDE SEQUENCE</scope>
</reference>
<dbReference type="EMBL" id="LAZR01034296">
    <property type="protein sequence ID" value="KKL45694.1"/>
    <property type="molecule type" value="Genomic_DNA"/>
</dbReference>
<accession>A0A0F9C947</accession>
<name>A0A0F9C947_9ZZZZ</name>
<gene>
    <name evidence="1" type="ORF">LCGC14_2353060</name>
</gene>
<sequence>MMKCKSCGKSYRGWKVGVENRLCPECNEAKWKEFEDEHEDDYEQIQKLMSAGHKKHCACRMVWGDGECECGIEAEREALR</sequence>
<organism evidence="1">
    <name type="scientific">marine sediment metagenome</name>
    <dbReference type="NCBI Taxonomy" id="412755"/>
    <lineage>
        <taxon>unclassified sequences</taxon>
        <taxon>metagenomes</taxon>
        <taxon>ecological metagenomes</taxon>
    </lineage>
</organism>
<comment type="caution">
    <text evidence="1">The sequence shown here is derived from an EMBL/GenBank/DDBJ whole genome shotgun (WGS) entry which is preliminary data.</text>
</comment>